<dbReference type="Proteomes" id="UP001139353">
    <property type="component" value="Unassembled WGS sequence"/>
</dbReference>
<dbReference type="EMBL" id="JAJLJH010000003">
    <property type="protein sequence ID" value="MCK9686834.1"/>
    <property type="molecule type" value="Genomic_DNA"/>
</dbReference>
<organism evidence="1 2">
    <name type="scientific">Scleromatobacter humisilvae</name>
    <dbReference type="NCBI Taxonomy" id="2897159"/>
    <lineage>
        <taxon>Bacteria</taxon>
        <taxon>Pseudomonadati</taxon>
        <taxon>Pseudomonadota</taxon>
        <taxon>Betaproteobacteria</taxon>
        <taxon>Burkholderiales</taxon>
        <taxon>Sphaerotilaceae</taxon>
        <taxon>Scleromatobacter</taxon>
    </lineage>
</organism>
<proteinExistence type="predicted"/>
<name>A0A9X1YI96_9BURK</name>
<comment type="caution">
    <text evidence="1">The sequence shown here is derived from an EMBL/GenBank/DDBJ whole genome shotgun (WGS) entry which is preliminary data.</text>
</comment>
<evidence type="ECO:0000313" key="2">
    <source>
        <dbReference type="Proteomes" id="UP001139353"/>
    </source>
</evidence>
<dbReference type="RefSeq" id="WP_275682875.1">
    <property type="nucleotide sequence ID" value="NZ_JAJLJH010000003.1"/>
</dbReference>
<evidence type="ECO:0000313" key="1">
    <source>
        <dbReference type="EMBL" id="MCK9686834.1"/>
    </source>
</evidence>
<dbReference type="AlphaFoldDB" id="A0A9X1YI96"/>
<keyword evidence="2" id="KW-1185">Reference proteome</keyword>
<gene>
    <name evidence="1" type="ORF">LPC04_14070</name>
</gene>
<reference evidence="1" key="1">
    <citation type="submission" date="2021-11" db="EMBL/GenBank/DDBJ databases">
        <title>BS-T2-15 a new species belonging to the Comamonadaceae family isolated from the soil of a French oak forest.</title>
        <authorList>
            <person name="Mieszkin S."/>
            <person name="Alain K."/>
        </authorList>
    </citation>
    <scope>NUCLEOTIDE SEQUENCE</scope>
    <source>
        <strain evidence="1">BS-T2-15</strain>
    </source>
</reference>
<protein>
    <submittedName>
        <fullName evidence="1">Uncharacterized protein</fullName>
    </submittedName>
</protein>
<accession>A0A9X1YI96</accession>
<sequence length="118" mass="13130">MKKAAPAAPERWRIDAGDGDVATLVIPPDSFRTRHFEIDCRLVVAALGAGAQHAMRVDVDGGLEWTRSAPTHNPGHTDSMDYHFRRELPVGQPLRIVVKTQARQARRVRLLIEAEEQG</sequence>